<evidence type="ECO:0000313" key="10">
    <source>
        <dbReference type="Proteomes" id="UP000000238"/>
    </source>
</evidence>
<name>Q2SK07_HAHCH</name>
<evidence type="ECO:0000313" key="9">
    <source>
        <dbReference type="EMBL" id="ABC29017.1"/>
    </source>
</evidence>
<dbReference type="InterPro" id="IPR053924">
    <property type="entry name" value="RecX_HTH_2nd"/>
</dbReference>
<dbReference type="STRING" id="349521.HCH_02189"/>
<evidence type="ECO:0000256" key="3">
    <source>
        <dbReference type="ARBA" id="ARBA00018111"/>
    </source>
</evidence>
<feature type="domain" description="RecX third three-helical" evidence="7">
    <location>
        <begin position="108"/>
        <end position="152"/>
    </location>
</feature>
<dbReference type="InterPro" id="IPR003783">
    <property type="entry name" value="Regulatory_RecX"/>
</dbReference>
<evidence type="ECO:0000256" key="4">
    <source>
        <dbReference type="ARBA" id="ARBA00022490"/>
    </source>
</evidence>
<dbReference type="GO" id="GO:0006282">
    <property type="term" value="P:regulation of DNA repair"/>
    <property type="evidence" value="ECO:0007669"/>
    <property type="project" value="UniProtKB-UniRule"/>
</dbReference>
<dbReference type="HOGENOM" id="CLU_066607_3_2_6"/>
<evidence type="ECO:0000259" key="7">
    <source>
        <dbReference type="Pfam" id="PF21981"/>
    </source>
</evidence>
<sequence>MDASANPDFEKIKQALLAKSLRLLARREYAERELRRKLEAGGAEAEAVEAVIAHLIENNWLSDFRYAEILVRHRAGQGYGPVRISAELKQQGVEADMIRGAFSESGVDWFERAAAVLRKRFREKPESPSELQKQKRYLLQRGFNFDEINEAVKYEADEF</sequence>
<organism evidence="9 10">
    <name type="scientific">Hahella chejuensis (strain KCTC 2396)</name>
    <dbReference type="NCBI Taxonomy" id="349521"/>
    <lineage>
        <taxon>Bacteria</taxon>
        <taxon>Pseudomonadati</taxon>
        <taxon>Pseudomonadota</taxon>
        <taxon>Gammaproteobacteria</taxon>
        <taxon>Oceanospirillales</taxon>
        <taxon>Hahellaceae</taxon>
        <taxon>Hahella</taxon>
    </lineage>
</organism>
<dbReference type="Pfam" id="PF21981">
    <property type="entry name" value="RecX_HTH3"/>
    <property type="match status" value="1"/>
</dbReference>
<dbReference type="AlphaFoldDB" id="Q2SK07"/>
<dbReference type="RefSeq" id="WP_011396087.1">
    <property type="nucleotide sequence ID" value="NC_007645.1"/>
</dbReference>
<evidence type="ECO:0000259" key="6">
    <source>
        <dbReference type="Pfam" id="PF02631"/>
    </source>
</evidence>
<keyword evidence="4 5" id="KW-0963">Cytoplasm</keyword>
<keyword evidence="10" id="KW-1185">Reference proteome</keyword>
<evidence type="ECO:0000256" key="2">
    <source>
        <dbReference type="ARBA" id="ARBA00009695"/>
    </source>
</evidence>
<dbReference type="Proteomes" id="UP000000238">
    <property type="component" value="Chromosome"/>
</dbReference>
<proteinExistence type="inferred from homology"/>
<dbReference type="InterPro" id="IPR053926">
    <property type="entry name" value="RecX_HTH_1st"/>
</dbReference>
<dbReference type="Pfam" id="PF02631">
    <property type="entry name" value="RecX_HTH2"/>
    <property type="match status" value="1"/>
</dbReference>
<comment type="function">
    <text evidence="5">Modulates RecA activity.</text>
</comment>
<dbReference type="eggNOG" id="COG2137">
    <property type="taxonomic scope" value="Bacteria"/>
</dbReference>
<dbReference type="GO" id="GO:0005737">
    <property type="term" value="C:cytoplasm"/>
    <property type="evidence" value="ECO:0007669"/>
    <property type="project" value="UniProtKB-SubCell"/>
</dbReference>
<evidence type="ECO:0000259" key="8">
    <source>
        <dbReference type="Pfam" id="PF21982"/>
    </source>
</evidence>
<dbReference type="Gene3D" id="1.10.10.10">
    <property type="entry name" value="Winged helix-like DNA-binding domain superfamily/Winged helix DNA-binding domain"/>
    <property type="match status" value="3"/>
</dbReference>
<comment type="similarity">
    <text evidence="2 5">Belongs to the RecX family.</text>
</comment>
<dbReference type="EMBL" id="CP000155">
    <property type="protein sequence ID" value="ABC29017.1"/>
    <property type="molecule type" value="Genomic_DNA"/>
</dbReference>
<protein>
    <recommendedName>
        <fullName evidence="3 5">Regulatory protein RecX</fullName>
    </recommendedName>
</protein>
<reference evidence="9 10" key="1">
    <citation type="journal article" date="2005" name="Nucleic Acids Res.">
        <title>Genomic blueprint of Hahella chejuensis, a marine microbe producing an algicidal agent.</title>
        <authorList>
            <person name="Jeong H."/>
            <person name="Yim J.H."/>
            <person name="Lee C."/>
            <person name="Choi S.-H."/>
            <person name="Park Y.K."/>
            <person name="Yoon S.H."/>
            <person name="Hur C.-G."/>
            <person name="Kang H.-Y."/>
            <person name="Kim D."/>
            <person name="Lee H.H."/>
            <person name="Park K.H."/>
            <person name="Park S.-H."/>
            <person name="Park H.-S."/>
            <person name="Lee H.K."/>
            <person name="Oh T.K."/>
            <person name="Kim J.F."/>
        </authorList>
    </citation>
    <scope>NUCLEOTIDE SEQUENCE [LARGE SCALE GENOMIC DNA]</scope>
    <source>
        <strain evidence="9 10">KCTC 2396</strain>
    </source>
</reference>
<gene>
    <name evidence="5" type="primary">recX</name>
    <name evidence="9" type="ordered locus">HCH_02189</name>
</gene>
<dbReference type="KEGG" id="hch:HCH_02189"/>
<accession>Q2SK07</accession>
<comment type="subcellular location">
    <subcellularLocation>
        <location evidence="1 5">Cytoplasm</location>
    </subcellularLocation>
</comment>
<evidence type="ECO:0000256" key="5">
    <source>
        <dbReference type="HAMAP-Rule" id="MF_01114"/>
    </source>
</evidence>
<feature type="domain" description="RecX second three-helical" evidence="6">
    <location>
        <begin position="62"/>
        <end position="99"/>
    </location>
</feature>
<dbReference type="InterPro" id="IPR053925">
    <property type="entry name" value="RecX_HTH_3rd"/>
</dbReference>
<dbReference type="InterPro" id="IPR036388">
    <property type="entry name" value="WH-like_DNA-bd_sf"/>
</dbReference>
<dbReference type="Pfam" id="PF21982">
    <property type="entry name" value="RecX_HTH1"/>
    <property type="match status" value="1"/>
</dbReference>
<evidence type="ECO:0000256" key="1">
    <source>
        <dbReference type="ARBA" id="ARBA00004496"/>
    </source>
</evidence>
<dbReference type="HAMAP" id="MF_01114">
    <property type="entry name" value="RecX"/>
    <property type="match status" value="1"/>
</dbReference>
<dbReference type="PANTHER" id="PTHR33602">
    <property type="entry name" value="REGULATORY PROTEIN RECX FAMILY PROTEIN"/>
    <property type="match status" value="1"/>
</dbReference>
<dbReference type="PANTHER" id="PTHR33602:SF1">
    <property type="entry name" value="REGULATORY PROTEIN RECX FAMILY PROTEIN"/>
    <property type="match status" value="1"/>
</dbReference>
<feature type="domain" description="RecX first three-helical" evidence="8">
    <location>
        <begin position="18"/>
        <end position="55"/>
    </location>
</feature>
<dbReference type="OrthoDB" id="7066780at2"/>